<gene>
    <name evidence="6" type="ORF">AAFC00_007115</name>
</gene>
<evidence type="ECO:0000313" key="6">
    <source>
        <dbReference type="EMBL" id="KAL1303778.1"/>
    </source>
</evidence>
<name>A0ABR3PC91_9PEZI</name>
<dbReference type="CDD" id="cd12148">
    <property type="entry name" value="fungal_TF_MHR"/>
    <property type="match status" value="1"/>
</dbReference>
<accession>A0ABR3PC91</accession>
<comment type="subcellular location">
    <subcellularLocation>
        <location evidence="1">Nucleus</location>
    </subcellularLocation>
</comment>
<keyword evidence="3" id="KW-0238">DNA-binding</keyword>
<keyword evidence="7" id="KW-1185">Reference proteome</keyword>
<reference evidence="6 7" key="1">
    <citation type="submission" date="2024-07" db="EMBL/GenBank/DDBJ databases">
        <title>Draft sequence of the Neodothiora populina.</title>
        <authorList>
            <person name="Drown D.D."/>
            <person name="Schuette U.S."/>
            <person name="Buechlein A.B."/>
            <person name="Rusch D.R."/>
            <person name="Winton L.W."/>
            <person name="Adams G.A."/>
        </authorList>
    </citation>
    <scope>NUCLEOTIDE SEQUENCE [LARGE SCALE GENOMIC DNA]</scope>
    <source>
        <strain evidence="6 7">CPC 39397</strain>
    </source>
</reference>
<keyword evidence="2" id="KW-0805">Transcription regulation</keyword>
<dbReference type="RefSeq" id="XP_069200053.1">
    <property type="nucleotide sequence ID" value="XM_069348391.1"/>
</dbReference>
<evidence type="ECO:0000256" key="1">
    <source>
        <dbReference type="ARBA" id="ARBA00004123"/>
    </source>
</evidence>
<dbReference type="Proteomes" id="UP001562354">
    <property type="component" value="Unassembled WGS sequence"/>
</dbReference>
<proteinExistence type="predicted"/>
<sequence length="252" mass="27559">MFVTRPLLLRDYSQVVPEYESAYSDQIVRCLRAALDAIDTVMGSVSETPLFPHFWHSQYATFNALSIIYIFLIQVSKGRIPIDNLRALGRGLDEVELFKLAEVSQQHLAKATARNAPAWRYSVILEGLRNEVRRLMRTASGPTRNTSQDPGGAMEAVAASRYSAGPLDSIPNSSSTVDLDTQLTGGDLSNQSTVYSAIGGAVNASIEEVYGLNPLGDFTTDTGDLNFSLDFWPQLDSLPLSYLGHNHGEPGM</sequence>
<keyword evidence="4" id="KW-0804">Transcription</keyword>
<comment type="caution">
    <text evidence="6">The sequence shown here is derived from an EMBL/GenBank/DDBJ whole genome shotgun (WGS) entry which is preliminary data.</text>
</comment>
<dbReference type="InterPro" id="IPR051711">
    <property type="entry name" value="Stress_Response_Reg"/>
</dbReference>
<dbReference type="GeneID" id="95980814"/>
<dbReference type="EMBL" id="JBFMKM010000010">
    <property type="protein sequence ID" value="KAL1303778.1"/>
    <property type="molecule type" value="Genomic_DNA"/>
</dbReference>
<evidence type="ECO:0000256" key="4">
    <source>
        <dbReference type="ARBA" id="ARBA00023163"/>
    </source>
</evidence>
<evidence type="ECO:0000256" key="3">
    <source>
        <dbReference type="ARBA" id="ARBA00023125"/>
    </source>
</evidence>
<evidence type="ECO:0008006" key="8">
    <source>
        <dbReference type="Google" id="ProtNLM"/>
    </source>
</evidence>
<protein>
    <recommendedName>
        <fullName evidence="8">C6 transcription factor</fullName>
    </recommendedName>
</protein>
<dbReference type="PANTHER" id="PTHR47540:SF3">
    <property type="entry name" value="ZN(II)2CYS6 TRANSCRIPTION FACTOR (EUROFUNG)"/>
    <property type="match status" value="1"/>
</dbReference>
<evidence type="ECO:0000256" key="5">
    <source>
        <dbReference type="ARBA" id="ARBA00023242"/>
    </source>
</evidence>
<keyword evidence="5" id="KW-0539">Nucleus</keyword>
<evidence type="ECO:0000313" key="7">
    <source>
        <dbReference type="Proteomes" id="UP001562354"/>
    </source>
</evidence>
<evidence type="ECO:0000256" key="2">
    <source>
        <dbReference type="ARBA" id="ARBA00023015"/>
    </source>
</evidence>
<dbReference type="PANTHER" id="PTHR47540">
    <property type="entry name" value="THIAMINE REPRESSIBLE GENES REGULATORY PROTEIN THI5"/>
    <property type="match status" value="1"/>
</dbReference>
<organism evidence="6 7">
    <name type="scientific">Neodothiora populina</name>
    <dbReference type="NCBI Taxonomy" id="2781224"/>
    <lineage>
        <taxon>Eukaryota</taxon>
        <taxon>Fungi</taxon>
        <taxon>Dikarya</taxon>
        <taxon>Ascomycota</taxon>
        <taxon>Pezizomycotina</taxon>
        <taxon>Dothideomycetes</taxon>
        <taxon>Dothideomycetidae</taxon>
        <taxon>Dothideales</taxon>
        <taxon>Dothioraceae</taxon>
        <taxon>Neodothiora</taxon>
    </lineage>
</organism>